<evidence type="ECO:0000313" key="17">
    <source>
        <dbReference type="Proteomes" id="UP000505390"/>
    </source>
</evidence>
<evidence type="ECO:0000313" key="11">
    <source>
        <dbReference type="Proteomes" id="UP000442696"/>
    </source>
</evidence>
<organism evidence="6 15">
    <name type="scientific">Staphylococcus aureus</name>
    <dbReference type="NCBI Taxonomy" id="1280"/>
    <lineage>
        <taxon>Bacteria</taxon>
        <taxon>Bacillati</taxon>
        <taxon>Bacillota</taxon>
        <taxon>Bacilli</taxon>
        <taxon>Bacillales</taxon>
        <taxon>Staphylococcaceae</taxon>
        <taxon>Staphylococcus</taxon>
    </lineage>
</organism>
<dbReference type="EMBL" id="CACTOE010000017">
    <property type="protein sequence ID" value="CAA4149797.1"/>
    <property type="molecule type" value="Genomic_DNA"/>
</dbReference>
<dbReference type="Proteomes" id="UP000293434">
    <property type="component" value="Unassembled WGS sequence"/>
</dbReference>
<evidence type="ECO:0000313" key="3">
    <source>
        <dbReference type="EMBL" id="CAA4392028.1"/>
    </source>
</evidence>
<evidence type="ECO:0000313" key="1">
    <source>
        <dbReference type="EMBL" id="CAA4149797.1"/>
    </source>
</evidence>
<evidence type="ECO:0000313" key="10">
    <source>
        <dbReference type="Proteomes" id="UP000293434"/>
    </source>
</evidence>
<dbReference type="Proteomes" id="UP000459702">
    <property type="component" value="Unassembled WGS sequence"/>
</dbReference>
<evidence type="ECO:0000313" key="9">
    <source>
        <dbReference type="EMBL" id="RZH93008.1"/>
    </source>
</evidence>
<dbReference type="EMBL" id="CACURZ010000016">
    <property type="protein sequence ID" value="CAA6381874.1"/>
    <property type="molecule type" value="Genomic_DNA"/>
</dbReference>
<gene>
    <name evidence="9" type="ORF">EIG94_08290</name>
    <name evidence="1" type="ORF">SAMEA1029512_02241</name>
    <name evidence="2" type="ORF">SAMEA1029528_02369</name>
    <name evidence="3" type="ORF">SAMEA2078260_02302</name>
    <name evidence="5" type="ORF">SAMEA2078588_02325</name>
    <name evidence="6" type="ORF">SAMEA2080344_02381</name>
    <name evidence="4" type="ORF">SAMEA2081063_02366</name>
    <name evidence="7" type="ORF">SAMEA4008575_02432</name>
    <name evidence="8" type="ORF">SAMEA70146418_02406</name>
</gene>
<dbReference type="OMA" id="MKNDEHL"/>
<reference evidence="9 10" key="1">
    <citation type="submission" date="2018-11" db="EMBL/GenBank/DDBJ databases">
        <title>Genomic profiling of Staphylococcus species from a Poultry farm system in KwaZulu-Natal, South Africa.</title>
        <authorList>
            <person name="Amoako D.G."/>
            <person name="Somboro A.M."/>
            <person name="Abia A.L.K."/>
            <person name="Bester L.A."/>
            <person name="Essack S.Y."/>
        </authorList>
    </citation>
    <scope>NUCLEOTIDE SEQUENCE [LARGE SCALE GENOMIC DNA]</scope>
    <source>
        <strain evidence="9 10">SA9</strain>
    </source>
</reference>
<dbReference type="EMBL" id="CAIGXB010000011">
    <property type="protein sequence ID" value="CAC5807983.1"/>
    <property type="molecule type" value="Genomic_DNA"/>
</dbReference>
<evidence type="ECO:0000313" key="15">
    <source>
        <dbReference type="Proteomes" id="UP000459586"/>
    </source>
</evidence>
<dbReference type="Proteomes" id="UP000459586">
    <property type="component" value="Unassembled WGS sequence"/>
</dbReference>
<dbReference type="Proteomes" id="UP000442696">
    <property type="component" value="Unassembled WGS sequence"/>
</dbReference>
<dbReference type="EMBL" id="RQTC01000129">
    <property type="protein sequence ID" value="RZH93008.1"/>
    <property type="molecule type" value="Genomic_DNA"/>
</dbReference>
<accession>A0A113KD44</accession>
<dbReference type="AlphaFoldDB" id="A0A113KD44"/>
<dbReference type="EMBL" id="CACTPI010000012">
    <property type="protein sequence ID" value="CAA4154481.1"/>
    <property type="molecule type" value="Genomic_DNA"/>
</dbReference>
<evidence type="ECO:0000313" key="5">
    <source>
        <dbReference type="EMBL" id="CAA6117041.1"/>
    </source>
</evidence>
<dbReference type="EMBL" id="CACUNS010000016">
    <property type="protein sequence ID" value="CAA6117041.1"/>
    <property type="molecule type" value="Genomic_DNA"/>
</dbReference>
<sequence>MQLRYKTSGRGDILQKFIKVMANDEHLLRLLYYNPIDENGNYIEFTDASLPNITEMDEEKKDQIVNDLIRTSQKSDDIIEMKKTVIFVFYGKSRPKYNNHTLVDREIIFMILSHNDFSFADRIEEICDRLDTLFVNKHIGGIGRTNIGISFPVEAPKEYLAFEQKYTITDKRM</sequence>
<name>A0A113KD44_STAAU</name>
<dbReference type="Proteomes" id="UP000442782">
    <property type="component" value="Unassembled WGS sequence"/>
</dbReference>
<evidence type="ECO:0000313" key="7">
    <source>
        <dbReference type="EMBL" id="CAC5807983.1"/>
    </source>
</evidence>
<reference evidence="11 12" key="2">
    <citation type="submission" date="2019-12" db="EMBL/GenBank/DDBJ databases">
        <authorList>
            <consortium name="Pathogen Informatics"/>
        </authorList>
    </citation>
    <scope>NUCLEOTIDE SEQUENCE [LARGE SCALE GENOMIC DNA]</scope>
    <source>
        <strain evidence="8 18">MOS105</strain>
        <strain evidence="2 14">S040_N01_C01</strain>
        <strain evidence="1 12">S087_N01_C01</strain>
        <strain evidence="7 17">SG160</strain>
        <strain evidence="5 16">T012_N10_C04</strain>
        <strain evidence="3 11">T012_N16_C08</strain>
        <strain evidence="4 13">T065_N03_C06</strain>
        <strain evidence="6 15">T197_A02_C01</strain>
    </source>
</reference>
<evidence type="ECO:0000313" key="2">
    <source>
        <dbReference type="EMBL" id="CAA4154481.1"/>
    </source>
</evidence>
<evidence type="ECO:0000313" key="16">
    <source>
        <dbReference type="Proteomes" id="UP000459702"/>
    </source>
</evidence>
<evidence type="ECO:0000313" key="14">
    <source>
        <dbReference type="Proteomes" id="UP000443708"/>
    </source>
</evidence>
<dbReference type="RefSeq" id="WP_001177112.1">
    <property type="nucleotide sequence ID" value="NZ_AP025249.1"/>
</dbReference>
<dbReference type="EMBL" id="CACTWD010000017">
    <property type="protein sequence ID" value="CAA4700918.1"/>
    <property type="molecule type" value="Genomic_DNA"/>
</dbReference>
<evidence type="ECO:0000313" key="8">
    <source>
        <dbReference type="EMBL" id="CAC8231063.1"/>
    </source>
</evidence>
<evidence type="ECO:0000313" key="12">
    <source>
        <dbReference type="Proteomes" id="UP000442782"/>
    </source>
</evidence>
<evidence type="ECO:0000313" key="6">
    <source>
        <dbReference type="EMBL" id="CAA6381874.1"/>
    </source>
</evidence>
<dbReference type="Proteomes" id="UP000443708">
    <property type="component" value="Unassembled WGS sequence"/>
</dbReference>
<dbReference type="Proteomes" id="UP000443506">
    <property type="component" value="Unassembled WGS sequence"/>
</dbReference>
<comment type="caution">
    <text evidence="6">The sequence shown here is derived from an EMBL/GenBank/DDBJ whole genome shotgun (WGS) entry which is preliminary data.</text>
</comment>
<protein>
    <submittedName>
        <fullName evidence="6">Phage protein</fullName>
    </submittedName>
</protein>
<dbReference type="EMBL" id="CAIIGD010000010">
    <property type="protein sequence ID" value="CAC8231063.1"/>
    <property type="molecule type" value="Genomic_DNA"/>
</dbReference>
<evidence type="ECO:0000313" key="13">
    <source>
        <dbReference type="Proteomes" id="UP000443506"/>
    </source>
</evidence>
<dbReference type="Proteomes" id="UP000505390">
    <property type="component" value="Unassembled WGS sequence"/>
</dbReference>
<dbReference type="EMBL" id="CACTQT010000015">
    <property type="protein sequence ID" value="CAA4392028.1"/>
    <property type="molecule type" value="Genomic_DNA"/>
</dbReference>
<dbReference type="Proteomes" id="UP000507112">
    <property type="component" value="Unassembled WGS sequence"/>
</dbReference>
<evidence type="ECO:0000313" key="4">
    <source>
        <dbReference type="EMBL" id="CAA4700918.1"/>
    </source>
</evidence>
<evidence type="ECO:0000313" key="18">
    <source>
        <dbReference type="Proteomes" id="UP000507112"/>
    </source>
</evidence>
<proteinExistence type="predicted"/>